<dbReference type="RefSeq" id="WP_338291960.1">
    <property type="nucleotide sequence ID" value="NZ_AP027272.1"/>
</dbReference>
<organism evidence="1 2">
    <name type="scientific">Planctobacterium marinum</name>
    <dbReference type="NCBI Taxonomy" id="1631968"/>
    <lineage>
        <taxon>Bacteria</taxon>
        <taxon>Pseudomonadati</taxon>
        <taxon>Pseudomonadota</taxon>
        <taxon>Gammaproteobacteria</taxon>
        <taxon>Alteromonadales</taxon>
        <taxon>Alteromonadaceae</taxon>
        <taxon>Planctobacterium</taxon>
    </lineage>
</organism>
<reference evidence="1" key="1">
    <citation type="submission" date="2023-01" db="EMBL/GenBank/DDBJ databases">
        <title>Complete genome sequence of Planctobacterium marinum strain Dej080120_11.</title>
        <authorList>
            <person name="Ueki S."/>
            <person name="Maruyama F."/>
        </authorList>
    </citation>
    <scope>NUCLEOTIDE SEQUENCE</scope>
    <source>
        <strain evidence="1">Dej080120_11</strain>
    </source>
</reference>
<dbReference type="Proteomes" id="UP001333710">
    <property type="component" value="Chromosome"/>
</dbReference>
<dbReference type="InterPro" id="IPR010836">
    <property type="entry name" value="SapC"/>
</dbReference>
<keyword evidence="2" id="KW-1185">Reference proteome</keyword>
<dbReference type="EMBL" id="AP027272">
    <property type="protein sequence ID" value="BDX05943.1"/>
    <property type="molecule type" value="Genomic_DNA"/>
</dbReference>
<protein>
    <recommendedName>
        <fullName evidence="3">Peptidase</fullName>
    </recommendedName>
</protein>
<dbReference type="Pfam" id="PF07277">
    <property type="entry name" value="SapC"/>
    <property type="match status" value="1"/>
</dbReference>
<evidence type="ECO:0000313" key="2">
    <source>
        <dbReference type="Proteomes" id="UP001333710"/>
    </source>
</evidence>
<accession>A0AA48KPY1</accession>
<proteinExistence type="predicted"/>
<gene>
    <name evidence="1" type="ORF">MACH26_14640</name>
</gene>
<dbReference type="AlphaFoldDB" id="A0AA48KPY1"/>
<evidence type="ECO:0008006" key="3">
    <source>
        <dbReference type="Google" id="ProtNLM"/>
    </source>
</evidence>
<sequence>MAKIEQLNAQAHKNIRIKPNADVSDLSNQNILPVVIAEFANAMVEFPICFVQNPENKEYQVVALMGIERGENLFVEGTEWDASYMPARYTHAPFGLLRNPQDENQYGIALDVEHKQISDSEGELLFTESGEETEFLTKQKEAMTKYLEQEHMTRRFCKELVDFDLLTTRNIAVSIGEKRMSVDGVAMVDEEKLSKLSDEDFLKIRKKGMLPAIYSHLNSMSQMTNLLKRKSKRLNAAN</sequence>
<dbReference type="KEGG" id="pmaw:MACH26_14640"/>
<evidence type="ECO:0000313" key="1">
    <source>
        <dbReference type="EMBL" id="BDX05943.1"/>
    </source>
</evidence>
<name>A0AA48KPY1_9ALTE</name>